<proteinExistence type="predicted"/>
<dbReference type="Proteomes" id="UP001642360">
    <property type="component" value="Unassembled WGS sequence"/>
</dbReference>
<dbReference type="PROSITE" id="PS50053">
    <property type="entry name" value="UBIQUITIN_2"/>
    <property type="match status" value="1"/>
</dbReference>
<dbReference type="AlphaFoldDB" id="A0ABC8TI01"/>
<reference evidence="2 3" key="1">
    <citation type="submission" date="2024-02" db="EMBL/GenBank/DDBJ databases">
        <authorList>
            <person name="Vignale AGUSTIN F."/>
            <person name="Sosa J E."/>
            <person name="Modenutti C."/>
        </authorList>
    </citation>
    <scope>NUCLEOTIDE SEQUENCE [LARGE SCALE GENOMIC DNA]</scope>
</reference>
<dbReference type="Pfam" id="PF11976">
    <property type="entry name" value="Rad60-SLD"/>
    <property type="match status" value="1"/>
</dbReference>
<dbReference type="PANTHER" id="PTHR10562">
    <property type="entry name" value="SMALL UBIQUITIN-RELATED MODIFIER"/>
    <property type="match status" value="1"/>
</dbReference>
<organism evidence="2 3">
    <name type="scientific">Ilex paraguariensis</name>
    <name type="common">yerba mate</name>
    <dbReference type="NCBI Taxonomy" id="185542"/>
    <lineage>
        <taxon>Eukaryota</taxon>
        <taxon>Viridiplantae</taxon>
        <taxon>Streptophyta</taxon>
        <taxon>Embryophyta</taxon>
        <taxon>Tracheophyta</taxon>
        <taxon>Spermatophyta</taxon>
        <taxon>Magnoliopsida</taxon>
        <taxon>eudicotyledons</taxon>
        <taxon>Gunneridae</taxon>
        <taxon>Pentapetalae</taxon>
        <taxon>asterids</taxon>
        <taxon>campanulids</taxon>
        <taxon>Aquifoliales</taxon>
        <taxon>Aquifoliaceae</taxon>
        <taxon>Ilex</taxon>
    </lineage>
</organism>
<dbReference type="Gene3D" id="3.10.20.90">
    <property type="entry name" value="Phosphatidylinositol 3-kinase Catalytic Subunit, Chain A, domain 1"/>
    <property type="match status" value="1"/>
</dbReference>
<dbReference type="SUPFAM" id="SSF54236">
    <property type="entry name" value="Ubiquitin-like"/>
    <property type="match status" value="1"/>
</dbReference>
<dbReference type="InterPro" id="IPR000626">
    <property type="entry name" value="Ubiquitin-like_dom"/>
</dbReference>
<gene>
    <name evidence="2" type="ORF">ILEXP_LOCUS38288</name>
</gene>
<dbReference type="InterPro" id="IPR022617">
    <property type="entry name" value="Rad60/SUMO-like_dom"/>
</dbReference>
<sequence>MGQSFVKKEDSHVTLKVQREKEYDMIFRIRRNVPIRKLVLAYCDRLGLDYETIRFTIDGCKVGKDQTADDLELENGDTIDAFTDQSGGGAAAMSACSAKSFT</sequence>
<evidence type="ECO:0000313" key="3">
    <source>
        <dbReference type="Proteomes" id="UP001642360"/>
    </source>
</evidence>
<dbReference type="EMBL" id="CAUOFW020005169">
    <property type="protein sequence ID" value="CAK9168873.1"/>
    <property type="molecule type" value="Genomic_DNA"/>
</dbReference>
<keyword evidence="3" id="KW-1185">Reference proteome</keyword>
<protein>
    <recommendedName>
        <fullName evidence="1">Ubiquitin-like domain-containing protein</fullName>
    </recommendedName>
</protein>
<evidence type="ECO:0000259" key="1">
    <source>
        <dbReference type="PROSITE" id="PS50053"/>
    </source>
</evidence>
<dbReference type="InterPro" id="IPR029071">
    <property type="entry name" value="Ubiquitin-like_domsf"/>
</dbReference>
<comment type="caution">
    <text evidence="2">The sequence shown here is derived from an EMBL/GenBank/DDBJ whole genome shotgun (WGS) entry which is preliminary data.</text>
</comment>
<accession>A0ABC8TI01</accession>
<feature type="domain" description="Ubiquitin-like" evidence="1">
    <location>
        <begin position="11"/>
        <end position="88"/>
    </location>
</feature>
<evidence type="ECO:0000313" key="2">
    <source>
        <dbReference type="EMBL" id="CAK9168873.1"/>
    </source>
</evidence>
<name>A0ABC8TI01_9AQUA</name>